<reference evidence="1" key="1">
    <citation type="submission" date="2020-10" db="EMBL/GenBank/DDBJ databases">
        <authorList>
            <person name="Gilroy R."/>
        </authorList>
    </citation>
    <scope>NUCLEOTIDE SEQUENCE</scope>
    <source>
        <strain evidence="1">11300</strain>
    </source>
</reference>
<sequence length="174" mass="19968">MYKKERFEAYLPMEEMIKKYYDFDTTFGKCSQCSGFEGTWSCPGFDFDPLGYWKQFSALRLIVDRISNEGCATVEEAQQRLFDEKKKYDAEMLALEATWPGSMSLAAQECNLCKKCARLVGRPCVHPDYMRYALESLGMLAVKMVPDCFGFDILWSDGKSIPQYYLLVGGLLIK</sequence>
<proteinExistence type="predicted"/>
<protein>
    <recommendedName>
        <fullName evidence="3">Metal-binding protein</fullName>
    </recommendedName>
</protein>
<dbReference type="Pfam" id="PF10050">
    <property type="entry name" value="DUF2284"/>
    <property type="match status" value="1"/>
</dbReference>
<evidence type="ECO:0000313" key="2">
    <source>
        <dbReference type="Proteomes" id="UP000824091"/>
    </source>
</evidence>
<comment type="caution">
    <text evidence="1">The sequence shown here is derived from an EMBL/GenBank/DDBJ whole genome shotgun (WGS) entry which is preliminary data.</text>
</comment>
<dbReference type="Proteomes" id="UP000824091">
    <property type="component" value="Unassembled WGS sequence"/>
</dbReference>
<dbReference type="EMBL" id="DVMO01000049">
    <property type="protein sequence ID" value="HIU27383.1"/>
    <property type="molecule type" value="Genomic_DNA"/>
</dbReference>
<evidence type="ECO:0008006" key="3">
    <source>
        <dbReference type="Google" id="ProtNLM"/>
    </source>
</evidence>
<dbReference type="AlphaFoldDB" id="A0A9D1L8Q3"/>
<evidence type="ECO:0000313" key="1">
    <source>
        <dbReference type="EMBL" id="HIU27383.1"/>
    </source>
</evidence>
<dbReference type="InterPro" id="IPR019271">
    <property type="entry name" value="DUF2284_metal-binding"/>
</dbReference>
<gene>
    <name evidence="1" type="ORF">IAD16_03235</name>
</gene>
<name>A0A9D1L8Q3_9FIRM</name>
<organism evidence="1 2">
    <name type="scientific">Candidatus Fimisoma avicola</name>
    <dbReference type="NCBI Taxonomy" id="2840826"/>
    <lineage>
        <taxon>Bacteria</taxon>
        <taxon>Bacillati</taxon>
        <taxon>Bacillota</taxon>
        <taxon>Clostridia</taxon>
        <taxon>Eubacteriales</taxon>
        <taxon>Candidatus Fimisoma</taxon>
    </lineage>
</organism>
<accession>A0A9D1L8Q3</accession>
<reference evidence="1" key="2">
    <citation type="journal article" date="2021" name="PeerJ">
        <title>Extensive microbial diversity within the chicken gut microbiome revealed by metagenomics and culture.</title>
        <authorList>
            <person name="Gilroy R."/>
            <person name="Ravi A."/>
            <person name="Getino M."/>
            <person name="Pursley I."/>
            <person name="Horton D.L."/>
            <person name="Alikhan N.F."/>
            <person name="Baker D."/>
            <person name="Gharbi K."/>
            <person name="Hall N."/>
            <person name="Watson M."/>
            <person name="Adriaenssens E.M."/>
            <person name="Foster-Nyarko E."/>
            <person name="Jarju S."/>
            <person name="Secka A."/>
            <person name="Antonio M."/>
            <person name="Oren A."/>
            <person name="Chaudhuri R.R."/>
            <person name="La Ragione R."/>
            <person name="Hildebrand F."/>
            <person name="Pallen M.J."/>
        </authorList>
    </citation>
    <scope>NUCLEOTIDE SEQUENCE</scope>
    <source>
        <strain evidence="1">11300</strain>
    </source>
</reference>